<evidence type="ECO:0000313" key="1">
    <source>
        <dbReference type="EMBL" id="KAF8476587.1"/>
    </source>
</evidence>
<name>A0A9P5T5H3_9AGAM</name>
<evidence type="ECO:0000313" key="2">
    <source>
        <dbReference type="Proteomes" id="UP000759537"/>
    </source>
</evidence>
<reference evidence="1" key="2">
    <citation type="journal article" date="2020" name="Nat. Commun.">
        <title>Large-scale genome sequencing of mycorrhizal fungi provides insights into the early evolution of symbiotic traits.</title>
        <authorList>
            <person name="Miyauchi S."/>
            <person name="Kiss E."/>
            <person name="Kuo A."/>
            <person name="Drula E."/>
            <person name="Kohler A."/>
            <person name="Sanchez-Garcia M."/>
            <person name="Morin E."/>
            <person name="Andreopoulos B."/>
            <person name="Barry K.W."/>
            <person name="Bonito G."/>
            <person name="Buee M."/>
            <person name="Carver A."/>
            <person name="Chen C."/>
            <person name="Cichocki N."/>
            <person name="Clum A."/>
            <person name="Culley D."/>
            <person name="Crous P.W."/>
            <person name="Fauchery L."/>
            <person name="Girlanda M."/>
            <person name="Hayes R.D."/>
            <person name="Keri Z."/>
            <person name="LaButti K."/>
            <person name="Lipzen A."/>
            <person name="Lombard V."/>
            <person name="Magnuson J."/>
            <person name="Maillard F."/>
            <person name="Murat C."/>
            <person name="Nolan M."/>
            <person name="Ohm R.A."/>
            <person name="Pangilinan J."/>
            <person name="Pereira M.F."/>
            <person name="Perotto S."/>
            <person name="Peter M."/>
            <person name="Pfister S."/>
            <person name="Riley R."/>
            <person name="Sitrit Y."/>
            <person name="Stielow J.B."/>
            <person name="Szollosi G."/>
            <person name="Zifcakova L."/>
            <person name="Stursova M."/>
            <person name="Spatafora J.W."/>
            <person name="Tedersoo L."/>
            <person name="Vaario L.M."/>
            <person name="Yamada A."/>
            <person name="Yan M."/>
            <person name="Wang P."/>
            <person name="Xu J."/>
            <person name="Bruns T."/>
            <person name="Baldrian P."/>
            <person name="Vilgalys R."/>
            <person name="Dunand C."/>
            <person name="Henrissat B."/>
            <person name="Grigoriev I.V."/>
            <person name="Hibbett D."/>
            <person name="Nagy L.G."/>
            <person name="Martin F.M."/>
        </authorList>
    </citation>
    <scope>NUCLEOTIDE SEQUENCE</scope>
    <source>
        <strain evidence="1">Prilba</strain>
    </source>
</reference>
<dbReference type="EMBL" id="WHVB01000014">
    <property type="protein sequence ID" value="KAF8476587.1"/>
    <property type="molecule type" value="Genomic_DNA"/>
</dbReference>
<protein>
    <submittedName>
        <fullName evidence="1">Uncharacterized protein</fullName>
    </submittedName>
</protein>
<organism evidence="1 2">
    <name type="scientific">Russula ochroleuca</name>
    <dbReference type="NCBI Taxonomy" id="152965"/>
    <lineage>
        <taxon>Eukaryota</taxon>
        <taxon>Fungi</taxon>
        <taxon>Dikarya</taxon>
        <taxon>Basidiomycota</taxon>
        <taxon>Agaricomycotina</taxon>
        <taxon>Agaricomycetes</taxon>
        <taxon>Russulales</taxon>
        <taxon>Russulaceae</taxon>
        <taxon>Russula</taxon>
    </lineage>
</organism>
<feature type="non-terminal residue" evidence="1">
    <location>
        <position position="79"/>
    </location>
</feature>
<accession>A0A9P5T5H3</accession>
<reference evidence="1" key="1">
    <citation type="submission" date="2019-10" db="EMBL/GenBank/DDBJ databases">
        <authorList>
            <consortium name="DOE Joint Genome Institute"/>
            <person name="Kuo A."/>
            <person name="Miyauchi S."/>
            <person name="Kiss E."/>
            <person name="Drula E."/>
            <person name="Kohler A."/>
            <person name="Sanchez-Garcia M."/>
            <person name="Andreopoulos B."/>
            <person name="Barry K.W."/>
            <person name="Bonito G."/>
            <person name="Buee M."/>
            <person name="Carver A."/>
            <person name="Chen C."/>
            <person name="Cichocki N."/>
            <person name="Clum A."/>
            <person name="Culley D."/>
            <person name="Crous P.W."/>
            <person name="Fauchery L."/>
            <person name="Girlanda M."/>
            <person name="Hayes R."/>
            <person name="Keri Z."/>
            <person name="LaButti K."/>
            <person name="Lipzen A."/>
            <person name="Lombard V."/>
            <person name="Magnuson J."/>
            <person name="Maillard F."/>
            <person name="Morin E."/>
            <person name="Murat C."/>
            <person name="Nolan M."/>
            <person name="Ohm R."/>
            <person name="Pangilinan J."/>
            <person name="Pereira M."/>
            <person name="Perotto S."/>
            <person name="Peter M."/>
            <person name="Riley R."/>
            <person name="Sitrit Y."/>
            <person name="Stielow B."/>
            <person name="Szollosi G."/>
            <person name="Zifcakova L."/>
            <person name="Stursova M."/>
            <person name="Spatafora J.W."/>
            <person name="Tedersoo L."/>
            <person name="Vaario L.-M."/>
            <person name="Yamada A."/>
            <person name="Yan M."/>
            <person name="Wang P."/>
            <person name="Xu J."/>
            <person name="Bruns T."/>
            <person name="Baldrian P."/>
            <person name="Vilgalys R."/>
            <person name="Henrissat B."/>
            <person name="Grigoriev I.V."/>
            <person name="Hibbett D."/>
            <person name="Nagy L.G."/>
            <person name="Martin F.M."/>
        </authorList>
    </citation>
    <scope>NUCLEOTIDE SEQUENCE</scope>
    <source>
        <strain evidence="1">Prilba</strain>
    </source>
</reference>
<gene>
    <name evidence="1" type="ORF">DFH94DRAFT_756684</name>
</gene>
<keyword evidence="2" id="KW-1185">Reference proteome</keyword>
<comment type="caution">
    <text evidence="1">The sequence shown here is derived from an EMBL/GenBank/DDBJ whole genome shotgun (WGS) entry which is preliminary data.</text>
</comment>
<proteinExistence type="predicted"/>
<dbReference type="AlphaFoldDB" id="A0A9P5T5H3"/>
<dbReference type="Proteomes" id="UP000759537">
    <property type="component" value="Unassembled WGS sequence"/>
</dbReference>
<sequence>ESLRNSAHEFDLSLSILFVCLIPIHHLFSLDPSNPVFLHPSTDVKCQASSRHAHKSILMKKYLRPMQLLSARTQRRLRS</sequence>